<feature type="transmembrane region" description="Helical" evidence="7">
    <location>
        <begin position="204"/>
        <end position="221"/>
    </location>
</feature>
<comment type="catalytic activity">
    <reaction evidence="7">
        <text>L-cysteinyl-[prolipoprotein] + a 1,2-diacyl-sn-glycero-3-phospho-(1'-sn-glycerol) = an S-1,2-diacyl-sn-glyceryl-L-cysteinyl-[prolipoprotein] + sn-glycerol 1-phosphate + H(+)</text>
        <dbReference type="Rhea" id="RHEA:56712"/>
        <dbReference type="Rhea" id="RHEA-COMP:14679"/>
        <dbReference type="Rhea" id="RHEA-COMP:14680"/>
        <dbReference type="ChEBI" id="CHEBI:15378"/>
        <dbReference type="ChEBI" id="CHEBI:29950"/>
        <dbReference type="ChEBI" id="CHEBI:57685"/>
        <dbReference type="ChEBI" id="CHEBI:64716"/>
        <dbReference type="ChEBI" id="CHEBI:140658"/>
        <dbReference type="EC" id="2.5.1.145"/>
    </reaction>
</comment>
<feature type="binding site" evidence="7">
    <location>
        <position position="135"/>
    </location>
    <ligand>
        <name>a 1,2-diacyl-sn-glycero-3-phospho-(1'-sn-glycerol)</name>
        <dbReference type="ChEBI" id="CHEBI:64716"/>
    </ligand>
</feature>
<dbReference type="PANTHER" id="PTHR30589:SF0">
    <property type="entry name" value="PHOSPHATIDYLGLYCEROL--PROLIPOPROTEIN DIACYLGLYCERYL TRANSFERASE"/>
    <property type="match status" value="1"/>
</dbReference>
<feature type="transmembrane region" description="Helical" evidence="7">
    <location>
        <begin position="15"/>
        <end position="33"/>
    </location>
</feature>
<dbReference type="PANTHER" id="PTHR30589">
    <property type="entry name" value="PROLIPOPROTEIN DIACYLGLYCERYL TRANSFERASE"/>
    <property type="match status" value="1"/>
</dbReference>
<proteinExistence type="inferred from homology"/>
<keyword evidence="9" id="KW-1185">Reference proteome</keyword>
<dbReference type="NCBIfam" id="TIGR00544">
    <property type="entry name" value="lgt"/>
    <property type="match status" value="1"/>
</dbReference>
<keyword evidence="3 7" id="KW-0808">Transferase</keyword>
<evidence type="ECO:0000256" key="4">
    <source>
        <dbReference type="ARBA" id="ARBA00022692"/>
    </source>
</evidence>
<sequence length="267" mass="30691">MHPEFISFELFGKPVTIHFYGLLIALGATLGYFYAAKTAKRELGIESDVIQGLARWVIIAAFVGGKLFYYFESPAYYFGEPANMLKNFRTGFVFYGSLIFAIPTVIWYFRKHKLPFWPMMDLVAVTGCIVHVCGRMGCFFAGCCYGKPTDMPWGITFSDPLSQAKPLNTPLHPTQLYEIFLILSILVVLLMFKRHKRFEGQLFFLYIMMYAVGRSVTEIFRGDIRRGFIIENVLSHSQLISLILISLVGIFYYRFSKKQKPIVKQKP</sequence>
<dbReference type="Proteomes" id="UP001302349">
    <property type="component" value="Chromosome"/>
</dbReference>
<keyword evidence="5 7" id="KW-1133">Transmembrane helix</keyword>
<dbReference type="EMBL" id="CP136051">
    <property type="protein sequence ID" value="WOK06428.1"/>
    <property type="molecule type" value="Genomic_DNA"/>
</dbReference>
<comment type="subcellular location">
    <subcellularLocation>
        <location evidence="7">Cell membrane</location>
        <topology evidence="7">Multi-pass membrane protein</topology>
    </subcellularLocation>
</comment>
<evidence type="ECO:0000313" key="8">
    <source>
        <dbReference type="EMBL" id="WOK06428.1"/>
    </source>
</evidence>
<evidence type="ECO:0000256" key="1">
    <source>
        <dbReference type="ARBA" id="ARBA00007150"/>
    </source>
</evidence>
<feature type="transmembrane region" description="Helical" evidence="7">
    <location>
        <begin position="91"/>
        <end position="110"/>
    </location>
</feature>
<dbReference type="RefSeq" id="WP_317489152.1">
    <property type="nucleotide sequence ID" value="NZ_CP136051.1"/>
</dbReference>
<evidence type="ECO:0000256" key="5">
    <source>
        <dbReference type="ARBA" id="ARBA00022989"/>
    </source>
</evidence>
<dbReference type="InterPro" id="IPR001640">
    <property type="entry name" value="Lgt"/>
</dbReference>
<feature type="transmembrane region" description="Helical" evidence="7">
    <location>
        <begin position="233"/>
        <end position="255"/>
    </location>
</feature>
<name>A0ABZ0IPP6_9BACT</name>
<protein>
    <recommendedName>
        <fullName evidence="7">Phosphatidylglycerol--prolipoprotein diacylglyceryl transferase</fullName>
        <ecNumber evidence="7">2.5.1.145</ecNumber>
    </recommendedName>
</protein>
<evidence type="ECO:0000313" key="9">
    <source>
        <dbReference type="Proteomes" id="UP001302349"/>
    </source>
</evidence>
<feature type="transmembrane region" description="Helical" evidence="7">
    <location>
        <begin position="122"/>
        <end position="142"/>
    </location>
</feature>
<reference evidence="8 9" key="1">
    <citation type="journal article" date="2023" name="Microbiol. Resour. Announc.">
        <title>Complete Genome Sequence of Imperialibacter roseus strain P4T.</title>
        <authorList>
            <person name="Tizabi D.R."/>
            <person name="Bachvaroff T."/>
            <person name="Hill R.T."/>
        </authorList>
    </citation>
    <scope>NUCLEOTIDE SEQUENCE [LARGE SCALE GENOMIC DNA]</scope>
    <source>
        <strain evidence="8 9">P4T</strain>
    </source>
</reference>
<dbReference type="GO" id="GO:0008961">
    <property type="term" value="F:phosphatidylglycerol-prolipoprotein diacylglyceryl transferase activity"/>
    <property type="evidence" value="ECO:0007669"/>
    <property type="project" value="UniProtKB-EC"/>
</dbReference>
<keyword evidence="6 7" id="KW-0472">Membrane</keyword>
<dbReference type="Pfam" id="PF01790">
    <property type="entry name" value="LGT"/>
    <property type="match status" value="1"/>
</dbReference>
<evidence type="ECO:0000256" key="6">
    <source>
        <dbReference type="ARBA" id="ARBA00023136"/>
    </source>
</evidence>
<evidence type="ECO:0000256" key="7">
    <source>
        <dbReference type="HAMAP-Rule" id="MF_01147"/>
    </source>
</evidence>
<comment type="pathway">
    <text evidence="7">Protein modification; lipoprotein biosynthesis (diacylglyceryl transfer).</text>
</comment>
<dbReference type="EC" id="2.5.1.145" evidence="7"/>
<evidence type="ECO:0000256" key="2">
    <source>
        <dbReference type="ARBA" id="ARBA00022475"/>
    </source>
</evidence>
<feature type="transmembrane region" description="Helical" evidence="7">
    <location>
        <begin position="53"/>
        <end position="71"/>
    </location>
</feature>
<keyword evidence="2 7" id="KW-1003">Cell membrane</keyword>
<evidence type="ECO:0000256" key="3">
    <source>
        <dbReference type="ARBA" id="ARBA00022679"/>
    </source>
</evidence>
<feature type="transmembrane region" description="Helical" evidence="7">
    <location>
        <begin position="175"/>
        <end position="192"/>
    </location>
</feature>
<dbReference type="HAMAP" id="MF_01147">
    <property type="entry name" value="Lgt"/>
    <property type="match status" value="1"/>
</dbReference>
<comment type="function">
    <text evidence="7">Catalyzes the transfer of the diacylglyceryl group from phosphatidylglycerol to the sulfhydryl group of the N-terminal cysteine of a prolipoprotein, the first step in the formation of mature lipoproteins.</text>
</comment>
<keyword evidence="4 7" id="KW-0812">Transmembrane</keyword>
<comment type="similarity">
    <text evidence="1 7">Belongs to the Lgt family.</text>
</comment>
<accession>A0ABZ0IPP6</accession>
<gene>
    <name evidence="7 8" type="primary">lgt</name>
    <name evidence="8" type="ORF">RT717_25465</name>
</gene>
<organism evidence="8 9">
    <name type="scientific">Imperialibacter roseus</name>
    <dbReference type="NCBI Taxonomy" id="1324217"/>
    <lineage>
        <taxon>Bacteria</taxon>
        <taxon>Pseudomonadati</taxon>
        <taxon>Bacteroidota</taxon>
        <taxon>Cytophagia</taxon>
        <taxon>Cytophagales</taxon>
        <taxon>Flammeovirgaceae</taxon>
        <taxon>Imperialibacter</taxon>
    </lineage>
</organism>